<dbReference type="InterPro" id="IPR027417">
    <property type="entry name" value="P-loop_NTPase"/>
</dbReference>
<accession>A0A940MKV1</accession>
<feature type="coiled-coil region" evidence="1">
    <location>
        <begin position="814"/>
        <end position="855"/>
    </location>
</feature>
<feature type="domain" description="YhaN AAA" evidence="2">
    <location>
        <begin position="1"/>
        <end position="206"/>
    </location>
</feature>
<reference evidence="3" key="1">
    <citation type="submission" date="2021-03" db="EMBL/GenBank/DDBJ databases">
        <title>Sagittula salina sp. nov. strain M10.9X isolated from the marine waste.</title>
        <authorList>
            <person name="Satari L."/>
            <person name="Molina-Menor E."/>
            <person name="Vidal-Verdu A."/>
            <person name="Pascual J."/>
            <person name="Pereto J."/>
            <person name="Porcar M."/>
        </authorList>
    </citation>
    <scope>NUCLEOTIDE SEQUENCE</scope>
    <source>
        <strain evidence="3">M10.9X</strain>
    </source>
</reference>
<protein>
    <submittedName>
        <fullName evidence="3">AAA family ATPase</fullName>
    </submittedName>
</protein>
<dbReference type="PANTHER" id="PTHR41259">
    <property type="entry name" value="DOUBLE-STRAND BREAK REPAIR RAD50 ATPASE, PUTATIVE-RELATED"/>
    <property type="match status" value="1"/>
</dbReference>
<proteinExistence type="predicted"/>
<dbReference type="SUPFAM" id="SSF52540">
    <property type="entry name" value="P-loop containing nucleoside triphosphate hydrolases"/>
    <property type="match status" value="1"/>
</dbReference>
<dbReference type="AlphaFoldDB" id="A0A940MKV1"/>
<gene>
    <name evidence="3" type="ORF">J5474_01710</name>
</gene>
<evidence type="ECO:0000259" key="2">
    <source>
        <dbReference type="Pfam" id="PF13514"/>
    </source>
</evidence>
<dbReference type="RefSeq" id="WP_209358706.1">
    <property type="nucleotide sequence ID" value="NZ_JAGISH010000001.1"/>
</dbReference>
<evidence type="ECO:0000313" key="4">
    <source>
        <dbReference type="Proteomes" id="UP000675940"/>
    </source>
</evidence>
<feature type="coiled-coil region" evidence="1">
    <location>
        <begin position="679"/>
        <end position="723"/>
    </location>
</feature>
<organism evidence="3 4">
    <name type="scientific">Sagittula salina</name>
    <dbReference type="NCBI Taxonomy" id="2820268"/>
    <lineage>
        <taxon>Bacteria</taxon>
        <taxon>Pseudomonadati</taxon>
        <taxon>Pseudomonadota</taxon>
        <taxon>Alphaproteobacteria</taxon>
        <taxon>Rhodobacterales</taxon>
        <taxon>Roseobacteraceae</taxon>
        <taxon>Sagittula</taxon>
    </lineage>
</organism>
<feature type="coiled-coil region" evidence="1">
    <location>
        <begin position="581"/>
        <end position="608"/>
    </location>
</feature>
<feature type="coiled-coil region" evidence="1">
    <location>
        <begin position="157"/>
        <end position="231"/>
    </location>
</feature>
<evidence type="ECO:0000313" key="3">
    <source>
        <dbReference type="EMBL" id="MBP0481209.1"/>
    </source>
</evidence>
<dbReference type="Pfam" id="PF13514">
    <property type="entry name" value="AAA_27"/>
    <property type="match status" value="1"/>
</dbReference>
<keyword evidence="1" id="KW-0175">Coiled coil</keyword>
<dbReference type="EMBL" id="JAGISH010000001">
    <property type="protein sequence ID" value="MBP0481209.1"/>
    <property type="molecule type" value="Genomic_DNA"/>
</dbReference>
<comment type="caution">
    <text evidence="3">The sequence shown here is derived from an EMBL/GenBank/DDBJ whole genome shotgun (WGS) entry which is preliminary data.</text>
</comment>
<feature type="coiled-coil region" evidence="1">
    <location>
        <begin position="283"/>
        <end position="310"/>
    </location>
</feature>
<dbReference type="Gene3D" id="3.40.50.300">
    <property type="entry name" value="P-loop containing nucleotide triphosphate hydrolases"/>
    <property type="match status" value="2"/>
</dbReference>
<keyword evidence="4" id="KW-1185">Reference proteome</keyword>
<evidence type="ECO:0000256" key="1">
    <source>
        <dbReference type="SAM" id="Coils"/>
    </source>
</evidence>
<dbReference type="InterPro" id="IPR038734">
    <property type="entry name" value="YhaN_AAA"/>
</dbReference>
<sequence>MRLRELTLDFFGHFTAHRYDFGPAPTPGASDFHIVYGPNEAGKTTTMEAALRLFYGFRHREPYDFQHQKKNLRVSGLIEVDGPPQCFARLPGRGSTLQDASGNALPEAALQGLIGMPETEYRALLCLDDETIETGGEDIANAKGDIGRLLFSAAAGIADLSTVLDQARTEASQLYKKRASTTDMARLKKELEDVREEIRAQDTSAAALKALKKALTEAQETEARARVARDALQARATEVTTLRRALPLLAERDSLAARLAAAQNVPAHISIDPEHLVRLGTDRARAQTDLDRLSQDLDEARTELETLEHVPEHLSLAERLAALASLRTRYLSAVPDLPKRQRTRDEALAAMAALARDLGAPEADPQALVLPLTDIAGLEAARDTLRSADSARAREAEEIETLSARLKDATATRDRIAGQAPITPVAELLTRHDADRLAPQYAAARSDVQRARMQLDTALATLAHGAVTFDTLPEAPLDLPAAEVLADRFTDLAERIARTTDDRTRHAEDAAAHAAQAERLSATGAISDTDARAALAERDVLWRAHRGALDAASAAAFEAALRKADDIAAARLAHARELGELRSMEAARTEAETRAAQAASRLAALTEERDALWAQAAEAATRAGLPPMPPPAFRDWLDRHAEAAAAVRALHKTEAQHAATLDRAARLLEALRPLLPLENPDLESALDAARKQVEFARAEAERLTAAEEDVRRLTEERDSRAERLAAATATAETARAAWHARVAECLDGAVAPQALDTSLDPLRRLREEDARRAQAQHQAESMIEDQRLLREALAPLATAHALTETQPLDQHAALNSLASKAAEAQQARERLETRCEALSVRLDTARDRLDAIDAETRSLAAQLPGAPETLDVLRAALSEAREVIAGRQRLADLDRTLMTDLDAPDLATARARLEAVSAGGLDTEAAGLSADLTRAETALTEAIAARAEAHTALRAITGDATIARLVERRTTLELQMEAVARDYLECDFGLRLAEEAIRRYRDNHRSGMMEATERAFSELTNGAYTRLMPRVENGVETLQVIDAAGTAKMAADLSKGTRFQLYLALRAAAYEQLVQQGRRLPFFCDDIFETFDEDRTRAACRLMERIGRQGQAIYLTHHRHVVDIARAVCEEAPKVHDIRGLE</sequence>
<dbReference type="Proteomes" id="UP000675940">
    <property type="component" value="Unassembled WGS sequence"/>
</dbReference>
<name>A0A940MKV1_9RHOB</name>
<dbReference type="PANTHER" id="PTHR41259:SF1">
    <property type="entry name" value="DOUBLE-STRAND BREAK REPAIR RAD50 ATPASE, PUTATIVE-RELATED"/>
    <property type="match status" value="1"/>
</dbReference>